<evidence type="ECO:0000313" key="2">
    <source>
        <dbReference type="EMBL" id="AZZ56743.1"/>
    </source>
</evidence>
<proteinExistence type="predicted"/>
<organism evidence="2 3">
    <name type="scientific">Rathayibacter iranicus</name>
    <dbReference type="NCBI Taxonomy" id="59737"/>
    <lineage>
        <taxon>Bacteria</taxon>
        <taxon>Bacillati</taxon>
        <taxon>Actinomycetota</taxon>
        <taxon>Actinomycetes</taxon>
        <taxon>Micrococcales</taxon>
        <taxon>Microbacteriaceae</taxon>
        <taxon>Rathayibacter</taxon>
    </lineage>
</organism>
<feature type="transmembrane region" description="Helical" evidence="1">
    <location>
        <begin position="55"/>
        <end position="79"/>
    </location>
</feature>
<dbReference type="AlphaFoldDB" id="A0AAD1EN34"/>
<gene>
    <name evidence="2" type="ORF">C7V51_13300</name>
</gene>
<dbReference type="Proteomes" id="UP000283946">
    <property type="component" value="Chromosome"/>
</dbReference>
<reference evidence="2 3" key="1">
    <citation type="submission" date="2018-03" db="EMBL/GenBank/DDBJ databases">
        <title>Bacteriophage NCPPB3778 and a type I-E CRISPR drive the evolution of the US Biological Select Agent, Rathayibacter toxicus.</title>
        <authorList>
            <person name="Davis E.W.II."/>
            <person name="Tabima J.F."/>
            <person name="Weisberg A.J."/>
            <person name="Dantas Lopes L."/>
            <person name="Wiseman M.S."/>
            <person name="Wiseman M.S."/>
            <person name="Pupko T."/>
            <person name="Belcher M.S."/>
            <person name="Sechler A.J."/>
            <person name="Tancos M.A."/>
            <person name="Schroeder B.K."/>
            <person name="Murray T.D."/>
            <person name="Luster D.G."/>
            <person name="Schneider W.L."/>
            <person name="Rogers E."/>
            <person name="Andreote F.D."/>
            <person name="Grunwald N.J."/>
            <person name="Putnam M.L."/>
            <person name="Chang J.H."/>
        </authorList>
    </citation>
    <scope>NUCLEOTIDE SEQUENCE [LARGE SCALE GENOMIC DNA]</scope>
    <source>
        <strain evidence="2 3">NCCPB 2253</strain>
    </source>
</reference>
<sequence>MESEPAVIRAGRLYGPSALLRLRALFFRLVGAGLAAVLIPFAILADRRGVLDESILALIFLAVTAAVGLASAVSLFVLTPTRIMTTETRVVLMRGHRRREQWPRRSVRFMESRDGDGFVAWCRGDGVDVRCAHYRPEDLAALLADLGAVAHIRDAVAPADATGAHAVLFRPLLAPLRRRALVLVIVATEAFAAGILAVALADAPSGERHQIIAGSVIAALSLPLGLTAARLALRPGLPKTIIVSASAIQIDGLVFPLDALRSVVASSPTGRSGLRLTLIETSGRVTRVPLGLRLPMLRRDEFFPDYPLLLGVLRERTAPLPGLLRIEG</sequence>
<protein>
    <submittedName>
        <fullName evidence="2">Uncharacterized protein</fullName>
    </submittedName>
</protein>
<keyword evidence="1" id="KW-0812">Transmembrane</keyword>
<name>A0AAD1EN34_9MICO</name>
<feature type="transmembrane region" description="Helical" evidence="1">
    <location>
        <begin position="25"/>
        <end position="43"/>
    </location>
</feature>
<keyword evidence="1" id="KW-1133">Transmembrane helix</keyword>
<dbReference type="KEGG" id="ria:C7V51_13300"/>
<dbReference type="RefSeq" id="WP_104354390.1">
    <property type="nucleotide sequence ID" value="NZ_CP028130.1"/>
</dbReference>
<feature type="transmembrane region" description="Helical" evidence="1">
    <location>
        <begin position="211"/>
        <end position="233"/>
    </location>
</feature>
<feature type="transmembrane region" description="Helical" evidence="1">
    <location>
        <begin position="180"/>
        <end position="199"/>
    </location>
</feature>
<evidence type="ECO:0000313" key="3">
    <source>
        <dbReference type="Proteomes" id="UP000283946"/>
    </source>
</evidence>
<accession>A0AAD1EN34</accession>
<dbReference type="EMBL" id="CP028130">
    <property type="protein sequence ID" value="AZZ56743.1"/>
    <property type="molecule type" value="Genomic_DNA"/>
</dbReference>
<evidence type="ECO:0000256" key="1">
    <source>
        <dbReference type="SAM" id="Phobius"/>
    </source>
</evidence>
<keyword evidence="1" id="KW-0472">Membrane</keyword>